<dbReference type="InterPro" id="IPR035903">
    <property type="entry name" value="HesB-like_dom_sf"/>
</dbReference>
<reference evidence="1 2" key="1">
    <citation type="submission" date="2019-01" db="EMBL/GenBank/DDBJ databases">
        <title>Complete genome sequence of Cohnella hallensis HS21 isolated from Korean fir (Abies koreana) rhizospheric soil.</title>
        <authorList>
            <person name="Jiang L."/>
            <person name="Kang S.W."/>
            <person name="Kim S."/>
            <person name="Jung J."/>
            <person name="Kim C.Y."/>
            <person name="Kim D.H."/>
            <person name="Kim S.W."/>
            <person name="Lee J."/>
        </authorList>
    </citation>
    <scope>NUCLEOTIDE SEQUENCE [LARGE SCALE GENOMIC DNA]</scope>
    <source>
        <strain evidence="1 2">HS21</strain>
    </source>
</reference>
<keyword evidence="2" id="KW-1185">Reference proteome</keyword>
<dbReference type="RefSeq" id="WP_232058116.1">
    <property type="nucleotide sequence ID" value="NZ_AP019400.1"/>
</dbReference>
<gene>
    <name evidence="1" type="ORF">KCTCHS21_15620</name>
</gene>
<dbReference type="KEGG" id="cohn:KCTCHS21_15620"/>
<evidence type="ECO:0000313" key="1">
    <source>
        <dbReference type="EMBL" id="BBI32163.1"/>
    </source>
</evidence>
<organism evidence="1 2">
    <name type="scientific">Cohnella abietis</name>
    <dbReference type="NCBI Taxonomy" id="2507935"/>
    <lineage>
        <taxon>Bacteria</taxon>
        <taxon>Bacillati</taxon>
        <taxon>Bacillota</taxon>
        <taxon>Bacilli</taxon>
        <taxon>Bacillales</taxon>
        <taxon>Paenibacillaceae</taxon>
        <taxon>Cohnella</taxon>
    </lineage>
</organism>
<dbReference type="Proteomes" id="UP000289856">
    <property type="component" value="Chromosome"/>
</dbReference>
<protein>
    <recommendedName>
        <fullName evidence="3">Fe-S cluster assembly protein HesB</fullName>
    </recommendedName>
</protein>
<sequence length="98" mass="11111">MKDEVLDLELIVTPAALSCFKREWGFSEGEVIRIFVRYVSGGEVPFAFGITRDTPHDAAVTTVAEHLTFYMESKDVWFLEGKSLKLDCKGEELIFDFA</sequence>
<dbReference type="AlphaFoldDB" id="A0A3T1D232"/>
<accession>A0A3T1D232</accession>
<name>A0A3T1D232_9BACL</name>
<dbReference type="EMBL" id="AP019400">
    <property type="protein sequence ID" value="BBI32163.1"/>
    <property type="molecule type" value="Genomic_DNA"/>
</dbReference>
<evidence type="ECO:0000313" key="2">
    <source>
        <dbReference type="Proteomes" id="UP000289856"/>
    </source>
</evidence>
<proteinExistence type="predicted"/>
<dbReference type="SUPFAM" id="SSF89360">
    <property type="entry name" value="HesB-like domain"/>
    <property type="match status" value="1"/>
</dbReference>
<evidence type="ECO:0008006" key="3">
    <source>
        <dbReference type="Google" id="ProtNLM"/>
    </source>
</evidence>